<feature type="region of interest" description="Disordered" evidence="1">
    <location>
        <begin position="1"/>
        <end position="249"/>
    </location>
</feature>
<comment type="caution">
    <text evidence="2">The sequence shown here is derived from an EMBL/GenBank/DDBJ whole genome shotgun (WGS) entry which is preliminary data.</text>
</comment>
<feature type="compositionally biased region" description="Polar residues" evidence="1">
    <location>
        <begin position="655"/>
        <end position="669"/>
    </location>
</feature>
<protein>
    <submittedName>
        <fullName evidence="2">Uncharacterized protein</fullName>
    </submittedName>
</protein>
<feature type="compositionally biased region" description="Pro residues" evidence="1">
    <location>
        <begin position="863"/>
        <end position="872"/>
    </location>
</feature>
<proteinExistence type="predicted"/>
<feature type="compositionally biased region" description="Polar residues" evidence="1">
    <location>
        <begin position="745"/>
        <end position="755"/>
    </location>
</feature>
<dbReference type="Proteomes" id="UP000602905">
    <property type="component" value="Unassembled WGS sequence"/>
</dbReference>
<feature type="compositionally biased region" description="Polar residues" evidence="1">
    <location>
        <begin position="691"/>
        <end position="700"/>
    </location>
</feature>
<feature type="region of interest" description="Disordered" evidence="1">
    <location>
        <begin position="591"/>
        <end position="922"/>
    </location>
</feature>
<reference evidence="2" key="1">
    <citation type="submission" date="2020-09" db="EMBL/GenBank/DDBJ databases">
        <title>Comparative genome analyses of four rice-infecting Rhizoctonia solani isolates reveal extensive enrichment of homogalacturonan modification genes.</title>
        <authorList>
            <person name="Lee D.-Y."/>
            <person name="Jeon J."/>
            <person name="Kim K.-T."/>
            <person name="Cheong K."/>
            <person name="Song H."/>
            <person name="Choi G."/>
            <person name="Ko J."/>
            <person name="Opiyo S.O."/>
            <person name="Zuo S."/>
            <person name="Madhav S."/>
            <person name="Lee Y.-H."/>
            <person name="Wang G.-L."/>
        </authorList>
    </citation>
    <scope>NUCLEOTIDE SEQUENCE</scope>
    <source>
        <strain evidence="2">AG1-IA WGL</strain>
    </source>
</reference>
<feature type="compositionally biased region" description="Low complexity" evidence="1">
    <location>
        <begin position="495"/>
        <end position="510"/>
    </location>
</feature>
<feature type="compositionally biased region" description="Polar residues" evidence="1">
    <location>
        <begin position="210"/>
        <end position="220"/>
    </location>
</feature>
<feature type="compositionally biased region" description="Polar residues" evidence="1">
    <location>
        <begin position="77"/>
        <end position="86"/>
    </location>
</feature>
<feature type="non-terminal residue" evidence="2">
    <location>
        <position position="922"/>
    </location>
</feature>
<feature type="compositionally biased region" description="Polar residues" evidence="1">
    <location>
        <begin position="845"/>
        <end position="859"/>
    </location>
</feature>
<evidence type="ECO:0000256" key="1">
    <source>
        <dbReference type="SAM" id="MobiDB-lite"/>
    </source>
</evidence>
<organism evidence="2 3">
    <name type="scientific">Rhizoctonia solani</name>
    <dbReference type="NCBI Taxonomy" id="456999"/>
    <lineage>
        <taxon>Eukaryota</taxon>
        <taxon>Fungi</taxon>
        <taxon>Dikarya</taxon>
        <taxon>Basidiomycota</taxon>
        <taxon>Agaricomycotina</taxon>
        <taxon>Agaricomycetes</taxon>
        <taxon>Cantharellales</taxon>
        <taxon>Ceratobasidiaceae</taxon>
        <taxon>Rhizoctonia</taxon>
    </lineage>
</organism>
<feature type="compositionally biased region" description="Polar residues" evidence="1">
    <location>
        <begin position="460"/>
        <end position="469"/>
    </location>
</feature>
<feature type="compositionally biased region" description="Pro residues" evidence="1">
    <location>
        <begin position="120"/>
        <end position="129"/>
    </location>
</feature>
<feature type="compositionally biased region" description="Pro residues" evidence="1">
    <location>
        <begin position="712"/>
        <end position="728"/>
    </location>
</feature>
<dbReference type="OrthoDB" id="3262497at2759"/>
<feature type="compositionally biased region" description="Polar residues" evidence="1">
    <location>
        <begin position="884"/>
        <end position="906"/>
    </location>
</feature>
<gene>
    <name evidence="2" type="ORF">RHS03_05318</name>
</gene>
<feature type="compositionally biased region" description="Low complexity" evidence="1">
    <location>
        <begin position="470"/>
        <end position="483"/>
    </location>
</feature>
<feature type="compositionally biased region" description="Low complexity" evidence="1">
    <location>
        <begin position="783"/>
        <end position="795"/>
    </location>
</feature>
<feature type="compositionally biased region" description="Low complexity" evidence="1">
    <location>
        <begin position="130"/>
        <end position="141"/>
    </location>
</feature>
<feature type="compositionally biased region" description="Low complexity" evidence="1">
    <location>
        <begin position="13"/>
        <end position="23"/>
    </location>
</feature>
<feature type="region of interest" description="Disordered" evidence="1">
    <location>
        <begin position="407"/>
        <end position="525"/>
    </location>
</feature>
<evidence type="ECO:0000313" key="3">
    <source>
        <dbReference type="Proteomes" id="UP000602905"/>
    </source>
</evidence>
<dbReference type="EMBL" id="JACYCD010000053">
    <property type="protein sequence ID" value="KAF8705535.1"/>
    <property type="molecule type" value="Genomic_DNA"/>
</dbReference>
<feature type="compositionally biased region" description="Low complexity" evidence="1">
    <location>
        <begin position="416"/>
        <end position="437"/>
    </location>
</feature>
<dbReference type="AlphaFoldDB" id="A0A8H7LRG6"/>
<feature type="compositionally biased region" description="Low complexity" evidence="1">
    <location>
        <begin position="633"/>
        <end position="644"/>
    </location>
</feature>
<feature type="compositionally biased region" description="Polar residues" evidence="1">
    <location>
        <begin position="53"/>
        <end position="63"/>
    </location>
</feature>
<feature type="compositionally biased region" description="Pro residues" evidence="1">
    <location>
        <begin position="834"/>
        <end position="844"/>
    </location>
</feature>
<feature type="compositionally biased region" description="Polar residues" evidence="1">
    <location>
        <begin position="484"/>
        <end position="494"/>
    </location>
</feature>
<feature type="compositionally biased region" description="Basic and acidic residues" evidence="1">
    <location>
        <begin position="237"/>
        <end position="249"/>
    </location>
</feature>
<feature type="compositionally biased region" description="Pro residues" evidence="1">
    <location>
        <begin position="796"/>
        <end position="814"/>
    </location>
</feature>
<accession>A0A8H7LRG6</accession>
<evidence type="ECO:0000313" key="2">
    <source>
        <dbReference type="EMBL" id="KAF8705535.1"/>
    </source>
</evidence>
<sequence>MDDELWGNAWGSTTDTKATTTKDSVSPNLTPKWPAKAVPTPGLSDGWGASPWGASTTNVNLNDSEGGWGDSLEYDNQAPQPVESYTESVVVLEPKEESEPELEQEVHLSSVDHQADIPHSPLPTSPPPESHTTTTDSRSSSPVHRFSTDEPAQEPPVTPRVTEVVVQPPPPQPDLDDNFGGFRTGDESQLRVTTNPEEDPWSPAAGDLTFPTTIHNSSQVEAEPVADGDAWGSNWEPKQEKQEKPLDEWEQARIKKERRDRRVPPEVLSGYLTNWESVVSEIYPDAPLPRSEPTTDWRSPIEEISELQILRKLYRLPMLATTLSSPPPVLAPLPPYNSLQIHSRERAALKATRVSAVSQLSPFAHLTSARSIQAVHRFSSKPSVSISKSSLDFGDGVVGVGWAWAHDEKKSESKPKSAPTPAPVTTTSTTTVVSSTPSPTPATPTGRFSGFWARARGSTDKSSVGQGSRSNTPVPLTSPSTSSLGEATNSTKPIETSAVETSSASTQPQPVESPTPPPASSGVSRFFKRFSRSNLAESERSRLAASESVSLSAEDLEFLADSVPETTEKSLLGGATEIDALEAMLRSKPLPKNVPALAPPPRMTGPPSGSPSPLASVPEGHSAGMDDLWDIFGGSSNGHSSNPSLPAPHRASLTPKLTTPVSSAPGSRSHTPRLPSIADISTIVGGKGSHLRQTSFSGRPQQAFHADVPSLDSPPIPALPPPPGPMAPPSLMEVDPFDDFVSAPSGPSDQAQSRVSFDDFGDFESSAPVSVQASNISSPPPLTISSPPVTISSITSPPPITFSSPPPPLPPPKTGTPVFVRTSTNIQRVGTPPVALPPLLPPPGRSNSSMTNASFTVTSAPVIAPPSNPLPQPQIDLFDFGSSPPKNVSVPTPSFAQTSKPTTTAPSKGGLSASDLSFFEGL</sequence>
<name>A0A8H7LRG6_9AGAM</name>
<feature type="compositionally biased region" description="Pro residues" evidence="1">
    <location>
        <begin position="597"/>
        <end position="610"/>
    </location>
</feature>